<dbReference type="GO" id="GO:0003700">
    <property type="term" value="F:DNA-binding transcription factor activity"/>
    <property type="evidence" value="ECO:0007669"/>
    <property type="project" value="InterPro"/>
</dbReference>
<dbReference type="Pfam" id="PF12833">
    <property type="entry name" value="HTH_18"/>
    <property type="match status" value="1"/>
</dbReference>
<name>A0A444JSY6_9GAMM</name>
<dbReference type="InterPro" id="IPR018060">
    <property type="entry name" value="HTH_AraC"/>
</dbReference>
<keyword evidence="3" id="KW-0804">Transcription</keyword>
<dbReference type="InterPro" id="IPR046532">
    <property type="entry name" value="DUF6597"/>
</dbReference>
<protein>
    <submittedName>
        <fullName evidence="5">AraC family transcriptional regulator</fullName>
    </submittedName>
</protein>
<accession>A0A444JSY6</accession>
<feature type="domain" description="HTH araC/xylS-type" evidence="4">
    <location>
        <begin position="153"/>
        <end position="254"/>
    </location>
</feature>
<evidence type="ECO:0000256" key="3">
    <source>
        <dbReference type="ARBA" id="ARBA00023163"/>
    </source>
</evidence>
<dbReference type="Gene3D" id="1.10.10.60">
    <property type="entry name" value="Homeodomain-like"/>
    <property type="match status" value="1"/>
</dbReference>
<evidence type="ECO:0000313" key="6">
    <source>
        <dbReference type="Proteomes" id="UP000287563"/>
    </source>
</evidence>
<keyword evidence="2" id="KW-0238">DNA-binding</keyword>
<dbReference type="AlphaFoldDB" id="A0A444JSY6"/>
<dbReference type="Pfam" id="PF20240">
    <property type="entry name" value="DUF6597"/>
    <property type="match status" value="1"/>
</dbReference>
<comment type="caution">
    <text evidence="5">The sequence shown here is derived from an EMBL/GenBank/DDBJ whole genome shotgun (WGS) entry which is preliminary data.</text>
</comment>
<evidence type="ECO:0000259" key="4">
    <source>
        <dbReference type="PROSITE" id="PS01124"/>
    </source>
</evidence>
<dbReference type="PANTHER" id="PTHR46796">
    <property type="entry name" value="HTH-TYPE TRANSCRIPTIONAL ACTIVATOR RHAS-RELATED"/>
    <property type="match status" value="1"/>
</dbReference>
<dbReference type="RefSeq" id="WP_128783301.1">
    <property type="nucleotide sequence ID" value="NZ_RJLM01000002.1"/>
</dbReference>
<evidence type="ECO:0000256" key="1">
    <source>
        <dbReference type="ARBA" id="ARBA00023015"/>
    </source>
</evidence>
<keyword evidence="1" id="KW-0805">Transcription regulation</keyword>
<dbReference type="OrthoDB" id="6592899at2"/>
<dbReference type="GO" id="GO:0043565">
    <property type="term" value="F:sequence-specific DNA binding"/>
    <property type="evidence" value="ECO:0007669"/>
    <property type="project" value="InterPro"/>
</dbReference>
<dbReference type="PROSITE" id="PS01124">
    <property type="entry name" value="HTH_ARAC_FAMILY_2"/>
    <property type="match status" value="1"/>
</dbReference>
<proteinExistence type="predicted"/>
<evidence type="ECO:0000313" key="5">
    <source>
        <dbReference type="EMBL" id="RWX56214.1"/>
    </source>
</evidence>
<keyword evidence="6" id="KW-1185">Reference proteome</keyword>
<gene>
    <name evidence="5" type="ORF">EDI28_07990</name>
</gene>
<reference evidence="5 6" key="1">
    <citation type="submission" date="2018-11" db="EMBL/GenBank/DDBJ databases">
        <title>Photobacterium sp. BEI247 sp. nov., a marine bacterium isolated from Yongle Blue Hole in the South China Sea.</title>
        <authorList>
            <person name="Wang X."/>
        </authorList>
    </citation>
    <scope>NUCLEOTIDE SEQUENCE [LARGE SCALE GENOMIC DNA]</scope>
    <source>
        <strain evidence="6">BEI247</strain>
    </source>
</reference>
<organism evidence="5 6">
    <name type="scientific">Photobacterium chitinilyticum</name>
    <dbReference type="NCBI Taxonomy" id="2485123"/>
    <lineage>
        <taxon>Bacteria</taxon>
        <taxon>Pseudomonadati</taxon>
        <taxon>Pseudomonadota</taxon>
        <taxon>Gammaproteobacteria</taxon>
        <taxon>Vibrionales</taxon>
        <taxon>Vibrionaceae</taxon>
        <taxon>Photobacterium</taxon>
    </lineage>
</organism>
<dbReference type="Proteomes" id="UP000287563">
    <property type="component" value="Unassembled WGS sequence"/>
</dbReference>
<sequence length="268" mass="30427">MQTRLIRPSSPLAGYIAQYWMWEQSSPLMIPDILPGTGVEIMLNLGAPLVIESPASAQLKFGSGLVICPRRSAYKVKVTGATKLLSIRFRSAGFFQLFGIPLTTIADQVVDVSQIMPKELLLRIIESDSTIEAIALLEVWLMQQIGPRCAGASELEWAIDRIYYQSSHDVIADVKRSLNISERTFQRKFKAYTGVDAKYFERTSRFQSTLRTLLSGCHHQYTAVVLEHGYYDQPHFIKDCKYFTGLTPKQFLTEDNFVLNHYNNDIYA</sequence>
<dbReference type="InterPro" id="IPR050204">
    <property type="entry name" value="AraC_XylS_family_regulators"/>
</dbReference>
<dbReference type="SMART" id="SM00342">
    <property type="entry name" value="HTH_ARAC"/>
    <property type="match status" value="1"/>
</dbReference>
<dbReference type="EMBL" id="RJLM01000002">
    <property type="protein sequence ID" value="RWX56214.1"/>
    <property type="molecule type" value="Genomic_DNA"/>
</dbReference>
<dbReference type="PANTHER" id="PTHR46796:SF13">
    <property type="entry name" value="HTH-TYPE TRANSCRIPTIONAL ACTIVATOR RHAS"/>
    <property type="match status" value="1"/>
</dbReference>
<evidence type="ECO:0000256" key="2">
    <source>
        <dbReference type="ARBA" id="ARBA00023125"/>
    </source>
</evidence>